<protein>
    <submittedName>
        <fullName evidence="1">Uncharacterized protein</fullName>
    </submittedName>
</protein>
<dbReference type="EMBL" id="JAODUO010002008">
    <property type="protein sequence ID" value="KAK2156021.1"/>
    <property type="molecule type" value="Genomic_DNA"/>
</dbReference>
<dbReference type="Proteomes" id="UP001209878">
    <property type="component" value="Unassembled WGS sequence"/>
</dbReference>
<proteinExistence type="predicted"/>
<evidence type="ECO:0000313" key="1">
    <source>
        <dbReference type="EMBL" id="KAK2156021.1"/>
    </source>
</evidence>
<reference evidence="1" key="1">
    <citation type="journal article" date="2023" name="Mol. Biol. Evol.">
        <title>Third-Generation Sequencing Reveals the Adaptive Role of the Epigenome in Three Deep-Sea Polychaetes.</title>
        <authorList>
            <person name="Perez M."/>
            <person name="Aroh O."/>
            <person name="Sun Y."/>
            <person name="Lan Y."/>
            <person name="Juniper S.K."/>
            <person name="Young C.R."/>
            <person name="Angers B."/>
            <person name="Qian P.Y."/>
        </authorList>
    </citation>
    <scope>NUCLEOTIDE SEQUENCE</scope>
    <source>
        <strain evidence="1">R07B-5</strain>
    </source>
</reference>
<gene>
    <name evidence="1" type="ORF">NP493_1943g00009</name>
</gene>
<keyword evidence="2" id="KW-1185">Reference proteome</keyword>
<dbReference type="AlphaFoldDB" id="A0AAD9JNK3"/>
<sequence>MDLWTVRVTTCASCSFVLTRSEKTPTDGLFCTLTTGQENSGLRHLDLTSPHNRVKEPTDGLICTLQQAREQWTQTPGLTSPHNSRVDGLYHGGRGAQAGQVLPADVTEEHLKLYTNRLQFCHKTRDDQVVKAKGVKIGSDF</sequence>
<organism evidence="1 2">
    <name type="scientific">Ridgeia piscesae</name>
    <name type="common">Tubeworm</name>
    <dbReference type="NCBI Taxonomy" id="27915"/>
    <lineage>
        <taxon>Eukaryota</taxon>
        <taxon>Metazoa</taxon>
        <taxon>Spiralia</taxon>
        <taxon>Lophotrochozoa</taxon>
        <taxon>Annelida</taxon>
        <taxon>Polychaeta</taxon>
        <taxon>Sedentaria</taxon>
        <taxon>Canalipalpata</taxon>
        <taxon>Sabellida</taxon>
        <taxon>Siboglinidae</taxon>
        <taxon>Ridgeia</taxon>
    </lineage>
</organism>
<evidence type="ECO:0000313" key="2">
    <source>
        <dbReference type="Proteomes" id="UP001209878"/>
    </source>
</evidence>
<accession>A0AAD9JNK3</accession>
<comment type="caution">
    <text evidence="1">The sequence shown here is derived from an EMBL/GenBank/DDBJ whole genome shotgun (WGS) entry which is preliminary data.</text>
</comment>
<name>A0AAD9JNK3_RIDPI</name>